<dbReference type="EMBL" id="JAKMXF010000111">
    <property type="protein sequence ID" value="KAI6657585.1"/>
    <property type="molecule type" value="Genomic_DNA"/>
</dbReference>
<feature type="region of interest" description="Disordered" evidence="5">
    <location>
        <begin position="349"/>
        <end position="376"/>
    </location>
</feature>
<feature type="domain" description="NFACT RNA-binding" evidence="6">
    <location>
        <begin position="450"/>
        <end position="560"/>
    </location>
</feature>
<accession>A0AAV7K9U8</accession>
<dbReference type="Pfam" id="PF05833">
    <property type="entry name" value="NFACT_N"/>
    <property type="match status" value="1"/>
</dbReference>
<evidence type="ECO:0000256" key="4">
    <source>
        <dbReference type="ARBA" id="ARBA00023054"/>
    </source>
</evidence>
<feature type="compositionally biased region" description="Basic residues" evidence="5">
    <location>
        <begin position="716"/>
        <end position="725"/>
    </location>
</feature>
<keyword evidence="4" id="KW-0175">Coiled coil</keyword>
<dbReference type="PANTHER" id="PTHR15239:SF6">
    <property type="entry name" value="RIBOSOME QUALITY CONTROL COMPLEX SUBUNIT NEMF"/>
    <property type="match status" value="1"/>
</dbReference>
<dbReference type="GO" id="GO:1990112">
    <property type="term" value="C:RQC complex"/>
    <property type="evidence" value="ECO:0007669"/>
    <property type="project" value="TreeGrafter"/>
</dbReference>
<dbReference type="GO" id="GO:0072344">
    <property type="term" value="P:rescue of stalled ribosome"/>
    <property type="evidence" value="ECO:0007669"/>
    <property type="project" value="TreeGrafter"/>
</dbReference>
<dbReference type="Pfam" id="PF11923">
    <property type="entry name" value="NFACT-C"/>
    <property type="match status" value="1"/>
</dbReference>
<evidence type="ECO:0000259" key="6">
    <source>
        <dbReference type="Pfam" id="PF05670"/>
    </source>
</evidence>
<feature type="region of interest" description="Disordered" evidence="5">
    <location>
        <begin position="745"/>
        <end position="773"/>
    </location>
</feature>
<sequence>MKLRKHIRNSRLESLNQMGNDRVIDLFFTTGTDNYHIIVELYDRGNVILTDGQYIILSLLRTRKDGEETRFAVREMYPVDKITPPDKPLTLERIQTFVSELKPGADIKKSLNHHLSFGGYLIEHCLLQRGMNIKCKLGNGFNPETDVAMLFEALLVGEAMMKDSEKAKGYVFKKTKTFDSATERLLGEEQKDVEIMDTFQPFLFLQYESSLVDTYDTFNRAVDCFFSRLEESKICSKTFTHEKAAFKKLTNIRKDHDKRIGELENIQESNLIKATLIQKNLELVDKVIELIRDSLSDSMDWSAIEKMIRDAQENTDTDPAISDPAKVIRKLDLHHNHVFIYLTFPEESESSQSSSESDEEELGATPFPKSRQSSGRENGMLVDIDVTLTAYANISRYYKQKKQAFAKQQKTTAASGVALKSAERKTKIALKQVQTIALIKKVRKTYWFEKFYWFISSDNYLVIGGRDRQQNEIIVKKHLVGGDVYIHADVHGSSSVVVKNPSGSPIPPRTLHEAGTFVICHSAAWDEKIITSAYWVNPDQVSKTTPSGQYIQTGSFMIRGKKNYLPHSYLVFGIGILFKIDDSCVDNHLHERQPKLGEIADIVPETPTEEKEFPLNQFEDALSSSEEDIQPEEAAPISSKIVEINEYDFPDTMLDVSTSISGIVQKKTNIIEDIPDSSDKSVKFNTDPVSSISVESEDGSLASTTLTKGQPQMTRAQRRKLKKTKKYADQDEEERVEAIQLLTSTGDAKPRGKKKKRGCASSSRQAHFQNNLQHNVIPLSEVTEALDSGSDDNIVVPKPKTPSELIQDQETARLIKQMNVLNRDQNPSTVPQDNQLADKPDNDDEDITAIDEFAYLNTLTAQPLEDDIILYAVVTCAPYATLVNSKYKAKLTPGSGKKGKALQAAFTAFASSSNVTQTEKEHIKCLRDTDVSYLMPGKKVNISIIGTGNAL</sequence>
<gene>
    <name evidence="8" type="ORF">LOD99_328</name>
</gene>
<feature type="region of interest" description="Disordered" evidence="5">
    <location>
        <begin position="691"/>
        <end position="732"/>
    </location>
</feature>
<dbReference type="GO" id="GO:1990116">
    <property type="term" value="P:ribosome-associated ubiquitin-dependent protein catabolic process"/>
    <property type="evidence" value="ECO:0007669"/>
    <property type="project" value="TreeGrafter"/>
</dbReference>
<feature type="compositionally biased region" description="Polar residues" evidence="5">
    <location>
        <begin position="821"/>
        <end position="835"/>
    </location>
</feature>
<dbReference type="GO" id="GO:0000049">
    <property type="term" value="F:tRNA binding"/>
    <property type="evidence" value="ECO:0007669"/>
    <property type="project" value="TreeGrafter"/>
</dbReference>
<dbReference type="GO" id="GO:0005737">
    <property type="term" value="C:cytoplasm"/>
    <property type="evidence" value="ECO:0007669"/>
    <property type="project" value="UniProtKB-SubCell"/>
</dbReference>
<evidence type="ECO:0000256" key="2">
    <source>
        <dbReference type="ARBA" id="ARBA00008318"/>
    </source>
</evidence>
<feature type="domain" description="NFACT protein C-terminal" evidence="7">
    <location>
        <begin position="852"/>
        <end position="942"/>
    </location>
</feature>
<dbReference type="InterPro" id="IPR008532">
    <property type="entry name" value="NFACT_RNA-bd"/>
</dbReference>
<evidence type="ECO:0000259" key="7">
    <source>
        <dbReference type="Pfam" id="PF11923"/>
    </source>
</evidence>
<evidence type="ECO:0000313" key="8">
    <source>
        <dbReference type="EMBL" id="KAI6657585.1"/>
    </source>
</evidence>
<dbReference type="InterPro" id="IPR021846">
    <property type="entry name" value="NFACT-C"/>
</dbReference>
<dbReference type="PANTHER" id="PTHR15239">
    <property type="entry name" value="NUCLEAR EXPORT MEDIATOR FACTOR NEMF"/>
    <property type="match status" value="1"/>
</dbReference>
<comment type="caution">
    <text evidence="8">The sequence shown here is derived from an EMBL/GenBank/DDBJ whole genome shotgun (WGS) entry which is preliminary data.</text>
</comment>
<dbReference type="AlphaFoldDB" id="A0AAV7K9U8"/>
<dbReference type="GO" id="GO:0043023">
    <property type="term" value="F:ribosomal large subunit binding"/>
    <property type="evidence" value="ECO:0007669"/>
    <property type="project" value="TreeGrafter"/>
</dbReference>
<feature type="compositionally biased region" description="Polar residues" evidence="5">
    <location>
        <begin position="760"/>
        <end position="773"/>
    </location>
</feature>
<organism evidence="8 9">
    <name type="scientific">Oopsacas minuta</name>
    <dbReference type="NCBI Taxonomy" id="111878"/>
    <lineage>
        <taxon>Eukaryota</taxon>
        <taxon>Metazoa</taxon>
        <taxon>Porifera</taxon>
        <taxon>Hexactinellida</taxon>
        <taxon>Hexasterophora</taxon>
        <taxon>Lyssacinosida</taxon>
        <taxon>Leucopsacidae</taxon>
        <taxon>Oopsacas</taxon>
    </lineage>
</organism>
<name>A0AAV7K9U8_9METZ</name>
<feature type="region of interest" description="Disordered" evidence="5">
    <location>
        <begin position="821"/>
        <end position="841"/>
    </location>
</feature>
<feature type="compositionally biased region" description="Polar residues" evidence="5">
    <location>
        <begin position="701"/>
        <end position="715"/>
    </location>
</feature>
<evidence type="ECO:0000313" key="9">
    <source>
        <dbReference type="Proteomes" id="UP001165289"/>
    </source>
</evidence>
<comment type="subcellular location">
    <subcellularLocation>
        <location evidence="1">Cytoplasm</location>
    </subcellularLocation>
</comment>
<dbReference type="InterPro" id="IPR051608">
    <property type="entry name" value="RQC_Subunit_NEMF"/>
</dbReference>
<evidence type="ECO:0000256" key="1">
    <source>
        <dbReference type="ARBA" id="ARBA00004496"/>
    </source>
</evidence>
<evidence type="ECO:0000256" key="5">
    <source>
        <dbReference type="SAM" id="MobiDB-lite"/>
    </source>
</evidence>
<dbReference type="Pfam" id="PF05670">
    <property type="entry name" value="NFACT-R_1"/>
    <property type="match status" value="1"/>
</dbReference>
<keyword evidence="9" id="KW-1185">Reference proteome</keyword>
<reference evidence="8 9" key="1">
    <citation type="journal article" date="2023" name="BMC Biol.">
        <title>The compact genome of the sponge Oopsacas minuta (Hexactinellida) is lacking key metazoan core genes.</title>
        <authorList>
            <person name="Santini S."/>
            <person name="Schenkelaars Q."/>
            <person name="Jourda C."/>
            <person name="Duchesne M."/>
            <person name="Belahbib H."/>
            <person name="Rocher C."/>
            <person name="Selva M."/>
            <person name="Riesgo A."/>
            <person name="Vervoort M."/>
            <person name="Leys S.P."/>
            <person name="Kodjabachian L."/>
            <person name="Le Bivic A."/>
            <person name="Borchiellini C."/>
            <person name="Claverie J.M."/>
            <person name="Renard E."/>
        </authorList>
    </citation>
    <scope>NUCLEOTIDE SEQUENCE [LARGE SCALE GENOMIC DNA]</scope>
    <source>
        <strain evidence="8">SPO-2</strain>
    </source>
</reference>
<dbReference type="Gene3D" id="2.30.310.10">
    <property type="entry name" value="ibrinogen binding protein from staphylococcus aureus domain"/>
    <property type="match status" value="1"/>
</dbReference>
<proteinExistence type="inferred from homology"/>
<dbReference type="Proteomes" id="UP001165289">
    <property type="component" value="Unassembled WGS sequence"/>
</dbReference>
<protein>
    <submittedName>
        <fullName evidence="8">Nuclear export mediator factor NEMF-like</fullName>
    </submittedName>
</protein>
<comment type="similarity">
    <text evidence="2">Belongs to the NEMF family.</text>
</comment>
<keyword evidence="3" id="KW-0963">Cytoplasm</keyword>
<evidence type="ECO:0000256" key="3">
    <source>
        <dbReference type="ARBA" id="ARBA00022490"/>
    </source>
</evidence>